<evidence type="ECO:0000313" key="3">
    <source>
        <dbReference type="EMBL" id="GAK96456.1"/>
    </source>
</evidence>
<proteinExistence type="inferred from homology"/>
<gene>
    <name evidence="3" type="ORF">JCM19294_1969</name>
</gene>
<dbReference type="Pfam" id="PF01370">
    <property type="entry name" value="Epimerase"/>
    <property type="match status" value="1"/>
</dbReference>
<reference evidence="3" key="1">
    <citation type="journal article" date="2014" name="Genome Announc.">
        <title>Draft Genome Sequences of Marine Flavobacterium Nonlabens Strains NR17, NR24, NR27, NR32, NR33, and Ara13.</title>
        <authorList>
            <person name="Nakanishi M."/>
            <person name="Meirelles P."/>
            <person name="Suzuki R."/>
            <person name="Takatani N."/>
            <person name="Mino S."/>
            <person name="Suda W."/>
            <person name="Oshima K."/>
            <person name="Hattori M."/>
            <person name="Ohkuma M."/>
            <person name="Hosokawa M."/>
            <person name="Miyashita K."/>
            <person name="Thompson F.L."/>
            <person name="Niwa A."/>
            <person name="Sawabe T."/>
            <person name="Sawabe T."/>
        </authorList>
    </citation>
    <scope>NUCLEOTIDE SEQUENCE [LARGE SCALE GENOMIC DNA]</scope>
    <source>
        <strain evidence="3">JCM 19294</strain>
    </source>
</reference>
<accession>A0A090QLR4</accession>
<dbReference type="SUPFAM" id="SSF51735">
    <property type="entry name" value="NAD(P)-binding Rossmann-fold domains"/>
    <property type="match status" value="1"/>
</dbReference>
<dbReference type="EC" id="4.2.1.46" evidence="3"/>
<dbReference type="Proteomes" id="UP000029221">
    <property type="component" value="Unassembled WGS sequence"/>
</dbReference>
<protein>
    <submittedName>
        <fullName evidence="3">dTDP-glucose 4,6-dehydratase</fullName>
        <ecNumber evidence="3">4.2.1.46</ecNumber>
    </submittedName>
</protein>
<feature type="domain" description="NAD-dependent epimerase/dehydratase" evidence="2">
    <location>
        <begin position="7"/>
        <end position="240"/>
    </location>
</feature>
<dbReference type="Gene3D" id="3.40.50.720">
    <property type="entry name" value="NAD(P)-binding Rossmann-like Domain"/>
    <property type="match status" value="1"/>
</dbReference>
<evidence type="ECO:0000256" key="1">
    <source>
        <dbReference type="ARBA" id="ARBA00007637"/>
    </source>
</evidence>
<evidence type="ECO:0000313" key="4">
    <source>
        <dbReference type="Proteomes" id="UP000029221"/>
    </source>
</evidence>
<comment type="caution">
    <text evidence="3">The sequence shown here is derived from an EMBL/GenBank/DDBJ whole genome shotgun (WGS) entry which is preliminary data.</text>
</comment>
<dbReference type="InterPro" id="IPR001509">
    <property type="entry name" value="Epimerase_deHydtase"/>
</dbReference>
<name>A0A090QLR4_9FLAO</name>
<dbReference type="EMBL" id="BBML01000002">
    <property type="protein sequence ID" value="GAK96456.1"/>
    <property type="molecule type" value="Genomic_DNA"/>
</dbReference>
<dbReference type="InterPro" id="IPR036291">
    <property type="entry name" value="NAD(P)-bd_dom_sf"/>
</dbReference>
<comment type="similarity">
    <text evidence="1">Belongs to the NAD(P)-dependent epimerase/dehydratase family.</text>
</comment>
<evidence type="ECO:0000259" key="2">
    <source>
        <dbReference type="Pfam" id="PF01370"/>
    </source>
</evidence>
<dbReference type="GO" id="GO:0008460">
    <property type="term" value="F:dTDP-glucose 4,6-dehydratase activity"/>
    <property type="evidence" value="ECO:0007669"/>
    <property type="project" value="UniProtKB-EC"/>
</dbReference>
<organism evidence="3 4">
    <name type="scientific">Nonlabens tegetincola</name>
    <dbReference type="NCBI Taxonomy" id="323273"/>
    <lineage>
        <taxon>Bacteria</taxon>
        <taxon>Pseudomonadati</taxon>
        <taxon>Bacteroidota</taxon>
        <taxon>Flavobacteriia</taxon>
        <taxon>Flavobacteriales</taxon>
        <taxon>Flavobacteriaceae</taxon>
        <taxon>Nonlabens</taxon>
    </lineage>
</organism>
<dbReference type="AlphaFoldDB" id="A0A090QLR4"/>
<keyword evidence="3" id="KW-0456">Lyase</keyword>
<dbReference type="eggNOG" id="COG0451">
    <property type="taxonomic scope" value="Bacteria"/>
</dbReference>
<dbReference type="RefSeq" id="WP_042277763.1">
    <property type="nucleotide sequence ID" value="NZ_BBML01000002.1"/>
</dbReference>
<keyword evidence="4" id="KW-1185">Reference proteome</keyword>
<sequence>MSENNKILITGVAGNVGSALANYLLANKYEVVGVDNFSTGAISKLPVHDNFTFVKLDVNDIQALSQVMLSRQFDYVFHYAAVVGVQRTLDNPINVLNDIQGIKNILELSKNTGVKKVAFSSSSEVYGEPVSLPQIENITPLNSKLPYAVVKNVGEAYFKSYHQEYGLDYVIFRFFNTYGPNQSEDFVIPKLLRQALHGKDITIYGDGCQSRTFCYIDDNIEASCAIFFNDEFSNDVYNIGSDKVYSVKELAELLVKVTGSDSKLIHLPALEEGDMTRRQPDISKMKAILNRELVPLEEGIQKLINFYSSKSE</sequence>
<dbReference type="PANTHER" id="PTHR43000">
    <property type="entry name" value="DTDP-D-GLUCOSE 4,6-DEHYDRATASE-RELATED"/>
    <property type="match status" value="1"/>
</dbReference>